<sequence>MFSFIDATGDEHYKAIQWLCKGQTAFWGDNYTLPLLNELEFNRLRFIIFPLLSIGDILWFYNVDEILDYLVQIFKGVKFCHDNLIAHLDLDSDNILFNFLGGRREPAEDTETDVTGPFQSHFPIQYYINNFETEDLDPSSRKITGLSNDCVGRAGEYDREYALEMLLSEPYCPFKVDVWYLD</sequence>
<dbReference type="GO" id="GO:0004672">
    <property type="term" value="F:protein kinase activity"/>
    <property type="evidence" value="ECO:0007669"/>
    <property type="project" value="InterPro"/>
</dbReference>
<dbReference type="PROSITE" id="PS50011">
    <property type="entry name" value="PROTEIN_KINASE_DOM"/>
    <property type="match status" value="1"/>
</dbReference>
<comment type="caution">
    <text evidence="2">The sequence shown here is derived from an EMBL/GenBank/DDBJ whole genome shotgun (WGS) entry which is preliminary data.</text>
</comment>
<dbReference type="EMBL" id="MU250542">
    <property type="protein sequence ID" value="KAG7443948.1"/>
    <property type="molecule type" value="Genomic_DNA"/>
</dbReference>
<dbReference type="RefSeq" id="XP_043037448.1">
    <property type="nucleotide sequence ID" value="XM_043178348.1"/>
</dbReference>
<proteinExistence type="predicted"/>
<evidence type="ECO:0000259" key="1">
    <source>
        <dbReference type="PROSITE" id="PS50011"/>
    </source>
</evidence>
<dbReference type="OrthoDB" id="2985259at2759"/>
<dbReference type="InterPro" id="IPR011009">
    <property type="entry name" value="Kinase-like_dom_sf"/>
</dbReference>
<dbReference type="Gene3D" id="1.10.510.10">
    <property type="entry name" value="Transferase(Phosphotransferase) domain 1"/>
    <property type="match status" value="1"/>
</dbReference>
<gene>
    <name evidence="2" type="ORF">BT62DRAFT_1032743</name>
</gene>
<evidence type="ECO:0000313" key="3">
    <source>
        <dbReference type="Proteomes" id="UP000812287"/>
    </source>
</evidence>
<dbReference type="InterPro" id="IPR000719">
    <property type="entry name" value="Prot_kinase_dom"/>
</dbReference>
<protein>
    <recommendedName>
        <fullName evidence="1">Protein kinase domain-containing protein</fullName>
    </recommendedName>
</protein>
<name>A0A9P7VNT1_9AGAR</name>
<reference evidence="2" key="1">
    <citation type="submission" date="2020-11" db="EMBL/GenBank/DDBJ databases">
        <title>Adaptations for nitrogen fixation in a non-lichenized fungal sporocarp promotes dispersal by wood-feeding termites.</title>
        <authorList>
            <consortium name="DOE Joint Genome Institute"/>
            <person name="Koch R.A."/>
            <person name="Yoon G."/>
            <person name="Arayal U."/>
            <person name="Lail K."/>
            <person name="Amirebrahimi M."/>
            <person name="Labutti K."/>
            <person name="Lipzen A."/>
            <person name="Riley R."/>
            <person name="Barry K."/>
            <person name="Henrissat B."/>
            <person name="Grigoriev I.V."/>
            <person name="Herr J.R."/>
            <person name="Aime M.C."/>
        </authorList>
    </citation>
    <scope>NUCLEOTIDE SEQUENCE</scope>
    <source>
        <strain evidence="2">MCA 3950</strain>
    </source>
</reference>
<organism evidence="2 3">
    <name type="scientific">Guyanagaster necrorhizus</name>
    <dbReference type="NCBI Taxonomy" id="856835"/>
    <lineage>
        <taxon>Eukaryota</taxon>
        <taxon>Fungi</taxon>
        <taxon>Dikarya</taxon>
        <taxon>Basidiomycota</taxon>
        <taxon>Agaricomycotina</taxon>
        <taxon>Agaricomycetes</taxon>
        <taxon>Agaricomycetidae</taxon>
        <taxon>Agaricales</taxon>
        <taxon>Marasmiineae</taxon>
        <taxon>Physalacriaceae</taxon>
        <taxon>Guyanagaster</taxon>
    </lineage>
</organism>
<dbReference type="GeneID" id="66100636"/>
<keyword evidence="3" id="KW-1185">Reference proteome</keyword>
<dbReference type="SUPFAM" id="SSF56112">
    <property type="entry name" value="Protein kinase-like (PK-like)"/>
    <property type="match status" value="1"/>
</dbReference>
<evidence type="ECO:0000313" key="2">
    <source>
        <dbReference type="EMBL" id="KAG7443948.1"/>
    </source>
</evidence>
<dbReference type="GO" id="GO:0005524">
    <property type="term" value="F:ATP binding"/>
    <property type="evidence" value="ECO:0007669"/>
    <property type="project" value="InterPro"/>
</dbReference>
<dbReference type="AlphaFoldDB" id="A0A9P7VNT1"/>
<dbReference type="Proteomes" id="UP000812287">
    <property type="component" value="Unassembled WGS sequence"/>
</dbReference>
<accession>A0A9P7VNT1</accession>
<feature type="domain" description="Protein kinase" evidence="1">
    <location>
        <begin position="1"/>
        <end position="182"/>
    </location>
</feature>